<dbReference type="Pfam" id="PF13439">
    <property type="entry name" value="Glyco_transf_4"/>
    <property type="match status" value="1"/>
</dbReference>
<evidence type="ECO:0000313" key="3">
    <source>
        <dbReference type="EMBL" id="SVD92781.1"/>
    </source>
</evidence>
<dbReference type="PANTHER" id="PTHR46401:SF2">
    <property type="entry name" value="GLYCOSYLTRANSFERASE WBBK-RELATED"/>
    <property type="match status" value="1"/>
</dbReference>
<keyword evidence="1" id="KW-0808">Transferase</keyword>
<sequence>MHSRLTANICIEASPATQNQAGLGRYTLNLIKNLSLCDSEFNYSLSYNDRTNAIIPTELTQIKHYSSGLTNNWWRLLNALTYTNKNLLSSYYKGVDIFHSTGHLLPKLDNVRTVFTLHDLIPLLYPSYHKPLNRIFLSVMMPLFLQTADAIISVSNNTKDDAIKYTNTDPSKIVVIPEAVSPSFHNITDEQHLTYVRNKYKLPERFLLCVSTIEPRKNHTTLLSAFEKLHK</sequence>
<proteinExistence type="predicted"/>
<dbReference type="GO" id="GO:0016757">
    <property type="term" value="F:glycosyltransferase activity"/>
    <property type="evidence" value="ECO:0007669"/>
    <property type="project" value="TreeGrafter"/>
</dbReference>
<dbReference type="AlphaFoldDB" id="A0A382ZBA2"/>
<dbReference type="CDD" id="cd03809">
    <property type="entry name" value="GT4_MtfB-like"/>
    <property type="match status" value="1"/>
</dbReference>
<evidence type="ECO:0000256" key="1">
    <source>
        <dbReference type="ARBA" id="ARBA00022679"/>
    </source>
</evidence>
<dbReference type="PANTHER" id="PTHR46401">
    <property type="entry name" value="GLYCOSYLTRANSFERASE WBBK-RELATED"/>
    <property type="match status" value="1"/>
</dbReference>
<gene>
    <name evidence="3" type="ORF">METZ01_LOCUS445635</name>
</gene>
<dbReference type="EMBL" id="UINC01182519">
    <property type="protein sequence ID" value="SVD92781.1"/>
    <property type="molecule type" value="Genomic_DNA"/>
</dbReference>
<dbReference type="Gene3D" id="3.40.50.2000">
    <property type="entry name" value="Glycogen Phosphorylase B"/>
    <property type="match status" value="2"/>
</dbReference>
<evidence type="ECO:0000259" key="2">
    <source>
        <dbReference type="Pfam" id="PF13439"/>
    </source>
</evidence>
<protein>
    <recommendedName>
        <fullName evidence="2">Glycosyltransferase subfamily 4-like N-terminal domain-containing protein</fullName>
    </recommendedName>
</protein>
<feature type="domain" description="Glycosyltransferase subfamily 4-like N-terminal" evidence="2">
    <location>
        <begin position="72"/>
        <end position="183"/>
    </location>
</feature>
<name>A0A382ZBA2_9ZZZZ</name>
<organism evidence="3">
    <name type="scientific">marine metagenome</name>
    <dbReference type="NCBI Taxonomy" id="408172"/>
    <lineage>
        <taxon>unclassified sequences</taxon>
        <taxon>metagenomes</taxon>
        <taxon>ecological metagenomes</taxon>
    </lineage>
</organism>
<feature type="non-terminal residue" evidence="3">
    <location>
        <position position="231"/>
    </location>
</feature>
<accession>A0A382ZBA2</accession>
<reference evidence="3" key="1">
    <citation type="submission" date="2018-05" db="EMBL/GenBank/DDBJ databases">
        <authorList>
            <person name="Lanie J.A."/>
            <person name="Ng W.-L."/>
            <person name="Kazmierczak K.M."/>
            <person name="Andrzejewski T.M."/>
            <person name="Davidsen T.M."/>
            <person name="Wayne K.J."/>
            <person name="Tettelin H."/>
            <person name="Glass J.I."/>
            <person name="Rusch D."/>
            <person name="Podicherti R."/>
            <person name="Tsui H.-C.T."/>
            <person name="Winkler M.E."/>
        </authorList>
    </citation>
    <scope>NUCLEOTIDE SEQUENCE</scope>
</reference>
<dbReference type="InterPro" id="IPR028098">
    <property type="entry name" value="Glyco_trans_4-like_N"/>
</dbReference>
<dbReference type="SUPFAM" id="SSF53756">
    <property type="entry name" value="UDP-Glycosyltransferase/glycogen phosphorylase"/>
    <property type="match status" value="1"/>
</dbReference>